<keyword evidence="1" id="KW-1133">Transmembrane helix</keyword>
<keyword evidence="1" id="KW-0472">Membrane</keyword>
<evidence type="ECO:0000313" key="2">
    <source>
        <dbReference type="EMBL" id="MFD1912747.1"/>
    </source>
</evidence>
<organism evidence="2 3">
    <name type="scientific">Halodurantibacterium flavum</name>
    <dbReference type="NCBI Taxonomy" id="1382802"/>
    <lineage>
        <taxon>Bacteria</taxon>
        <taxon>Pseudomonadati</taxon>
        <taxon>Pseudomonadota</taxon>
        <taxon>Alphaproteobacteria</taxon>
        <taxon>Rhodobacterales</taxon>
        <taxon>Paracoccaceae</taxon>
        <taxon>Halodurantibacterium</taxon>
    </lineage>
</organism>
<gene>
    <name evidence="2" type="ORF">ACFSGJ_11050</name>
</gene>
<proteinExistence type="predicted"/>
<dbReference type="PANTHER" id="PTHR41795">
    <property type="entry name" value="EXOPOLYSACCHARIDE SYNTHESIS PROTEIN"/>
    <property type="match status" value="1"/>
</dbReference>
<feature type="transmembrane region" description="Helical" evidence="1">
    <location>
        <begin position="161"/>
        <end position="179"/>
    </location>
</feature>
<protein>
    <submittedName>
        <fullName evidence="2">Exopolysaccharide biosynthesis protein</fullName>
    </submittedName>
</protein>
<keyword evidence="1" id="KW-0812">Transmembrane</keyword>
<dbReference type="Proteomes" id="UP001597353">
    <property type="component" value="Unassembled WGS sequence"/>
</dbReference>
<dbReference type="InterPro" id="IPR010331">
    <property type="entry name" value="ExoD"/>
</dbReference>
<comment type="caution">
    <text evidence="2">The sequence shown here is derived from an EMBL/GenBank/DDBJ whole genome shotgun (WGS) entry which is preliminary data.</text>
</comment>
<dbReference type="Pfam" id="PF06055">
    <property type="entry name" value="ExoD"/>
    <property type="match status" value="1"/>
</dbReference>
<dbReference type="EMBL" id="JBHUGH010000009">
    <property type="protein sequence ID" value="MFD1912747.1"/>
    <property type="molecule type" value="Genomic_DNA"/>
</dbReference>
<sequence>MTTIHDPEHRNSPPPPRSLTDVFDRACTAATGEKVTLNDLVEAVGPASLPAVLLLPAVVVATPLSGIPGVSGSGGLMIALVGSQIALGRSQIWLPKWLLCRGLPARRVRGVLHRFHRVAEWLDGAVHRRLPAAASGLVRRMIGGFCAVLGLAMPLLEFIPFTSSIAAAIVAVLALALLVRDGLVALAVPALGLLALALLFGPGWPT</sequence>
<evidence type="ECO:0000313" key="3">
    <source>
        <dbReference type="Proteomes" id="UP001597353"/>
    </source>
</evidence>
<keyword evidence="3" id="KW-1185">Reference proteome</keyword>
<feature type="transmembrane region" description="Helical" evidence="1">
    <location>
        <begin position="137"/>
        <end position="155"/>
    </location>
</feature>
<dbReference type="PIRSF" id="PIRSF033239">
    <property type="entry name" value="ExoD"/>
    <property type="match status" value="1"/>
</dbReference>
<accession>A0ABW4S6X1</accession>
<reference evidence="3" key="1">
    <citation type="journal article" date="2019" name="Int. J. Syst. Evol. Microbiol.">
        <title>The Global Catalogue of Microorganisms (GCM) 10K type strain sequencing project: providing services to taxonomists for standard genome sequencing and annotation.</title>
        <authorList>
            <consortium name="The Broad Institute Genomics Platform"/>
            <consortium name="The Broad Institute Genome Sequencing Center for Infectious Disease"/>
            <person name="Wu L."/>
            <person name="Ma J."/>
        </authorList>
    </citation>
    <scope>NUCLEOTIDE SEQUENCE [LARGE SCALE GENOMIC DNA]</scope>
    <source>
        <strain evidence="3">CGMCC 4.7242</strain>
    </source>
</reference>
<dbReference type="PANTHER" id="PTHR41795:SF1">
    <property type="entry name" value="EXOPOLYSACCHARIDE SYNTHESIS PROTEIN"/>
    <property type="match status" value="1"/>
</dbReference>
<name>A0ABW4S6X1_9RHOB</name>
<evidence type="ECO:0000256" key="1">
    <source>
        <dbReference type="SAM" id="Phobius"/>
    </source>
</evidence>
<feature type="transmembrane region" description="Helical" evidence="1">
    <location>
        <begin position="186"/>
        <end position="204"/>
    </location>
</feature>
<dbReference type="RefSeq" id="WP_390261504.1">
    <property type="nucleotide sequence ID" value="NZ_JBHUGH010000009.1"/>
</dbReference>